<dbReference type="NCBIfam" id="TIGR03177">
    <property type="entry name" value="pilus_cpaB"/>
    <property type="match status" value="1"/>
</dbReference>
<accession>A0A446CDI8</accession>
<dbReference type="InterPro" id="IPR013974">
    <property type="entry name" value="SAF"/>
</dbReference>
<dbReference type="SMART" id="SM00858">
    <property type="entry name" value="SAF"/>
    <property type="match status" value="1"/>
</dbReference>
<evidence type="ECO:0000313" key="2">
    <source>
        <dbReference type="EMBL" id="SSW65883.1"/>
    </source>
</evidence>
<dbReference type="InterPro" id="IPR017592">
    <property type="entry name" value="Pilus_assmbl_Flp-typ_CpaB"/>
</dbReference>
<protein>
    <recommendedName>
        <fullName evidence="1">SAF domain-containing protein</fullName>
    </recommendedName>
</protein>
<sequence>MMGRLAMAAQRLRRTGVYALALAAGLVSAWAVREHVQQRIQVLEAEARVPQVSRLVAAYDLPAGTRLDETHLAVREIPEQWASRASIDPLELAAVLGATLQADVANGEPLLRAHLTFTAPVPALASRLQAGQRALTVAAADLGGLGEMLRPGDAIDIYVSFSHRQRELTVPVLQGMRVLAAGGEAEGEARGAGNITLAASPDEAMRFVAARQAGALTALLRHRDDAGAVGRVAQSDLASLIGLDPEPKAPPGVAILYGDRLDGQAGGFLQDAAGEPLAGVQGGRP</sequence>
<dbReference type="CDD" id="cd11614">
    <property type="entry name" value="SAF_CpaB_FlgA_like"/>
    <property type="match status" value="1"/>
</dbReference>
<dbReference type="EMBL" id="UFQC01000008">
    <property type="protein sequence ID" value="SSW65883.1"/>
    <property type="molecule type" value="Genomic_DNA"/>
</dbReference>
<dbReference type="AlphaFoldDB" id="A0A446CDI8"/>
<dbReference type="Proteomes" id="UP000289465">
    <property type="component" value="Unassembled WGS sequence"/>
</dbReference>
<evidence type="ECO:0000313" key="3">
    <source>
        <dbReference type="Proteomes" id="UP000289465"/>
    </source>
</evidence>
<reference evidence="2 3" key="1">
    <citation type="submission" date="2018-07" db="EMBL/GenBank/DDBJ databases">
        <authorList>
            <person name="Peeters C."/>
        </authorList>
    </citation>
    <scope>NUCLEOTIDE SEQUENCE [LARGE SCALE GENOMIC DNA]</scope>
    <source>
        <strain evidence="2 3">LMG 30378</strain>
    </source>
</reference>
<dbReference type="InterPro" id="IPR031571">
    <property type="entry name" value="RcpC_dom"/>
</dbReference>
<name>A0A446CDI8_9BURK</name>
<organism evidence="2 3">
    <name type="scientific">Achromobacter veterisilvae</name>
    <dbReference type="NCBI Taxonomy" id="2069367"/>
    <lineage>
        <taxon>Bacteria</taxon>
        <taxon>Pseudomonadati</taxon>
        <taxon>Pseudomonadota</taxon>
        <taxon>Betaproteobacteria</taxon>
        <taxon>Burkholderiales</taxon>
        <taxon>Alcaligenaceae</taxon>
        <taxon>Achromobacter</taxon>
    </lineage>
</organism>
<evidence type="ECO:0000259" key="1">
    <source>
        <dbReference type="SMART" id="SM00858"/>
    </source>
</evidence>
<gene>
    <name evidence="2" type="ORF">AVE30378_01817</name>
</gene>
<dbReference type="Pfam" id="PF08666">
    <property type="entry name" value="SAF"/>
    <property type="match status" value="1"/>
</dbReference>
<dbReference type="Pfam" id="PF16976">
    <property type="entry name" value="RcpC"/>
    <property type="match status" value="1"/>
</dbReference>
<dbReference type="OrthoDB" id="2037472at2"/>
<feature type="domain" description="SAF" evidence="1">
    <location>
        <begin position="52"/>
        <end position="116"/>
    </location>
</feature>
<proteinExistence type="predicted"/>
<dbReference type="RefSeq" id="WP_129240532.1">
    <property type="nucleotide sequence ID" value="NZ_UFQC01000008.1"/>
</dbReference>